<dbReference type="Proteomes" id="UP001153076">
    <property type="component" value="Unassembled WGS sequence"/>
</dbReference>
<evidence type="ECO:0000256" key="1">
    <source>
        <dbReference type="SAM" id="MobiDB-lite"/>
    </source>
</evidence>
<dbReference type="AlphaFoldDB" id="A0A9Q1JMX2"/>
<keyword evidence="3" id="KW-1185">Reference proteome</keyword>
<name>A0A9Q1JMX2_9CARY</name>
<organism evidence="2 3">
    <name type="scientific">Carnegiea gigantea</name>
    <dbReference type="NCBI Taxonomy" id="171969"/>
    <lineage>
        <taxon>Eukaryota</taxon>
        <taxon>Viridiplantae</taxon>
        <taxon>Streptophyta</taxon>
        <taxon>Embryophyta</taxon>
        <taxon>Tracheophyta</taxon>
        <taxon>Spermatophyta</taxon>
        <taxon>Magnoliopsida</taxon>
        <taxon>eudicotyledons</taxon>
        <taxon>Gunneridae</taxon>
        <taxon>Pentapetalae</taxon>
        <taxon>Caryophyllales</taxon>
        <taxon>Cactineae</taxon>
        <taxon>Cactaceae</taxon>
        <taxon>Cactoideae</taxon>
        <taxon>Echinocereeae</taxon>
        <taxon>Carnegiea</taxon>
    </lineage>
</organism>
<feature type="region of interest" description="Disordered" evidence="1">
    <location>
        <begin position="125"/>
        <end position="184"/>
    </location>
</feature>
<evidence type="ECO:0000313" key="3">
    <source>
        <dbReference type="Proteomes" id="UP001153076"/>
    </source>
</evidence>
<feature type="compositionally biased region" description="Low complexity" evidence="1">
    <location>
        <begin position="140"/>
        <end position="151"/>
    </location>
</feature>
<sequence>MSRARASKEQCCSFCPHCNGQCEGLIYVNDDPIQDNVTKGAPTQQGETLTEMQAQKSPPHTRHIGVANENVQECVSPDDAYYCSPEFLEQLDRLESIAREEIQHSKRVARSPPSFSLGISLEQEATLAPSAHPTPGTVQTTPTEPPAASTEHQTDEGSEHAINPEKAPQTSKGTHKAAEKHEIN</sequence>
<protein>
    <submittedName>
        <fullName evidence="2">Uncharacterized protein</fullName>
    </submittedName>
</protein>
<feature type="compositionally biased region" description="Basic and acidic residues" evidence="1">
    <location>
        <begin position="152"/>
        <end position="163"/>
    </location>
</feature>
<proteinExistence type="predicted"/>
<dbReference type="EMBL" id="JAKOGI010001520">
    <property type="protein sequence ID" value="KAJ8425195.1"/>
    <property type="molecule type" value="Genomic_DNA"/>
</dbReference>
<evidence type="ECO:0000313" key="2">
    <source>
        <dbReference type="EMBL" id="KAJ8425195.1"/>
    </source>
</evidence>
<accession>A0A9Q1JMX2</accession>
<gene>
    <name evidence="2" type="ORF">Cgig2_004317</name>
</gene>
<reference evidence="2" key="1">
    <citation type="submission" date="2022-04" db="EMBL/GenBank/DDBJ databases">
        <title>Carnegiea gigantea Genome sequencing and assembly v2.</title>
        <authorList>
            <person name="Copetti D."/>
            <person name="Sanderson M.J."/>
            <person name="Burquez A."/>
            <person name="Wojciechowski M.F."/>
        </authorList>
    </citation>
    <scope>NUCLEOTIDE SEQUENCE</scope>
    <source>
        <strain evidence="2">SGP5-SGP5p</strain>
        <tissue evidence="2">Aerial part</tissue>
    </source>
</reference>
<comment type="caution">
    <text evidence="2">The sequence shown here is derived from an EMBL/GenBank/DDBJ whole genome shotgun (WGS) entry which is preliminary data.</text>
</comment>